<feature type="transmembrane region" description="Helical" evidence="1">
    <location>
        <begin position="47"/>
        <end position="69"/>
    </location>
</feature>
<keyword evidence="1" id="KW-0812">Transmembrane</keyword>
<keyword evidence="3" id="KW-1185">Reference proteome</keyword>
<evidence type="ECO:0000313" key="3">
    <source>
        <dbReference type="Proteomes" id="UP000434172"/>
    </source>
</evidence>
<gene>
    <name evidence="2" type="ORF">GQ607_002698</name>
</gene>
<evidence type="ECO:0000313" key="2">
    <source>
        <dbReference type="EMBL" id="KAF0329931.1"/>
    </source>
</evidence>
<reference evidence="2 3" key="1">
    <citation type="submission" date="2019-12" db="EMBL/GenBank/DDBJ databases">
        <title>A genome sequence resource for the geographically widespread anthracnose pathogen Colletotrichum asianum.</title>
        <authorList>
            <person name="Meng Y."/>
        </authorList>
    </citation>
    <scope>NUCLEOTIDE SEQUENCE [LARGE SCALE GENOMIC DNA]</scope>
    <source>
        <strain evidence="2 3">ICMP 18580</strain>
    </source>
</reference>
<evidence type="ECO:0000256" key="1">
    <source>
        <dbReference type="SAM" id="Phobius"/>
    </source>
</evidence>
<keyword evidence="1" id="KW-1133">Transmembrane helix</keyword>
<sequence length="144" mass="16028">MTDPSRLQISLHPARTDREGAAAHYVENWDTVNGQAWKDMAFVQVSWGWMLFLGIEIVMASTFLGLTIWSQRDSRGKHQETPSPLRDAKSSCLVTLVALSSACRDSVGRARSKKELERAAKGLQVRLDEDQVITADSLRDNAAK</sequence>
<organism evidence="2 3">
    <name type="scientific">Colletotrichum asianum</name>
    <dbReference type="NCBI Taxonomy" id="702518"/>
    <lineage>
        <taxon>Eukaryota</taxon>
        <taxon>Fungi</taxon>
        <taxon>Dikarya</taxon>
        <taxon>Ascomycota</taxon>
        <taxon>Pezizomycotina</taxon>
        <taxon>Sordariomycetes</taxon>
        <taxon>Hypocreomycetidae</taxon>
        <taxon>Glomerellales</taxon>
        <taxon>Glomerellaceae</taxon>
        <taxon>Colletotrichum</taxon>
        <taxon>Colletotrichum gloeosporioides species complex</taxon>
    </lineage>
</organism>
<accession>A0A8H3WQ37</accession>
<dbReference type="PANTHER" id="PTHR35394:SF5">
    <property type="entry name" value="DUF3176 DOMAIN-CONTAINING PROTEIN"/>
    <property type="match status" value="1"/>
</dbReference>
<dbReference type="EMBL" id="WOWK01000009">
    <property type="protein sequence ID" value="KAF0329931.1"/>
    <property type="molecule type" value="Genomic_DNA"/>
</dbReference>
<keyword evidence="1" id="KW-0472">Membrane</keyword>
<dbReference type="PANTHER" id="PTHR35394">
    <property type="entry name" value="DUF3176 DOMAIN-CONTAINING PROTEIN"/>
    <property type="match status" value="1"/>
</dbReference>
<dbReference type="AlphaFoldDB" id="A0A8H3WQ37"/>
<dbReference type="Proteomes" id="UP000434172">
    <property type="component" value="Unassembled WGS sequence"/>
</dbReference>
<protein>
    <submittedName>
        <fullName evidence="2">Uncharacterized protein</fullName>
    </submittedName>
</protein>
<comment type="caution">
    <text evidence="2">The sequence shown here is derived from an EMBL/GenBank/DDBJ whole genome shotgun (WGS) entry which is preliminary data.</text>
</comment>
<name>A0A8H3WQ37_9PEZI</name>
<dbReference type="OrthoDB" id="5242705at2759"/>
<proteinExistence type="predicted"/>